<dbReference type="Pfam" id="PF03401">
    <property type="entry name" value="TctC"/>
    <property type="match status" value="1"/>
</dbReference>
<dbReference type="InterPro" id="IPR042100">
    <property type="entry name" value="Bug_dom1"/>
</dbReference>
<dbReference type="SUPFAM" id="SSF53850">
    <property type="entry name" value="Periplasmic binding protein-like II"/>
    <property type="match status" value="1"/>
</dbReference>
<gene>
    <name evidence="3" type="ORF">DFR41_104162</name>
</gene>
<feature type="signal peptide" evidence="2">
    <location>
        <begin position="1"/>
        <end position="26"/>
    </location>
</feature>
<protein>
    <submittedName>
        <fullName evidence="3">Tripartite-type tricarboxylate transporter receptor subunit TctC</fullName>
    </submittedName>
</protein>
<dbReference type="Gene3D" id="3.40.190.150">
    <property type="entry name" value="Bordetella uptake gene, domain 1"/>
    <property type="match status" value="1"/>
</dbReference>
<comment type="caution">
    <text evidence="3">The sequence shown here is derived from an EMBL/GenBank/DDBJ whole genome shotgun (WGS) entry which is preliminary data.</text>
</comment>
<organism evidence="3 4">
    <name type="scientific">Pseudacidovorax intermedius</name>
    <dbReference type="NCBI Taxonomy" id="433924"/>
    <lineage>
        <taxon>Bacteria</taxon>
        <taxon>Pseudomonadati</taxon>
        <taxon>Pseudomonadota</taxon>
        <taxon>Betaproteobacteria</taxon>
        <taxon>Burkholderiales</taxon>
        <taxon>Comamonadaceae</taxon>
        <taxon>Pseudacidovorax</taxon>
    </lineage>
</organism>
<feature type="chain" id="PRO_5016994415" evidence="2">
    <location>
        <begin position="27"/>
        <end position="332"/>
    </location>
</feature>
<sequence length="332" mass="35093">MNETTLRRRGLLLGALGLAAGRGALAAAPEATARYPERPVRLIVPYAAGGGPDIQARLLGPVLGKQLGQAMVLENKVGAGGILAAEYVNQQPPDGYTLLLGSSTHVTQKLLQPSVKFDPQAFSHICRTGTSGCLLVVGADSPLRSVDDLLEAARRDPGRLNYASGGIGSAAHLFAAAFLSAADVQATHVPYRGSVEIGLALIRGDAQFAFPVISTALPQVRDGKLRALAVTAGERDPALPQVPTLNEALRRQDLDLVSWSGIWGPPGLPDALVQRLFGAVRTAMQDPGLRAAYARDGTVPNVSESPSEFSRFIAQETTRYRTLIARNRISLP</sequence>
<dbReference type="EMBL" id="QQAV01000004">
    <property type="protein sequence ID" value="RDI25107.1"/>
    <property type="molecule type" value="Genomic_DNA"/>
</dbReference>
<evidence type="ECO:0000313" key="3">
    <source>
        <dbReference type="EMBL" id="RDI25107.1"/>
    </source>
</evidence>
<reference evidence="3 4" key="1">
    <citation type="submission" date="2018-07" db="EMBL/GenBank/DDBJ databases">
        <title>Genomic Encyclopedia of Type Strains, Phase IV (KMG-IV): sequencing the most valuable type-strain genomes for metagenomic binning, comparative biology and taxonomic classification.</title>
        <authorList>
            <person name="Goeker M."/>
        </authorList>
    </citation>
    <scope>NUCLEOTIDE SEQUENCE [LARGE SCALE GENOMIC DNA]</scope>
    <source>
        <strain evidence="3 4">DSM 21352</strain>
    </source>
</reference>
<dbReference type="InterPro" id="IPR005064">
    <property type="entry name" value="BUG"/>
</dbReference>
<dbReference type="AlphaFoldDB" id="A0A370FFB8"/>
<dbReference type="PANTHER" id="PTHR42928">
    <property type="entry name" value="TRICARBOXYLATE-BINDING PROTEIN"/>
    <property type="match status" value="1"/>
</dbReference>
<evidence type="ECO:0000313" key="4">
    <source>
        <dbReference type="Proteomes" id="UP000255265"/>
    </source>
</evidence>
<dbReference type="PANTHER" id="PTHR42928:SF5">
    <property type="entry name" value="BLR1237 PROTEIN"/>
    <property type="match status" value="1"/>
</dbReference>
<name>A0A370FFB8_9BURK</name>
<keyword evidence="2" id="KW-0732">Signal</keyword>
<dbReference type="InterPro" id="IPR006311">
    <property type="entry name" value="TAT_signal"/>
</dbReference>
<dbReference type="OrthoDB" id="8678477at2"/>
<dbReference type="RefSeq" id="WP_114802965.1">
    <property type="nucleotide sequence ID" value="NZ_QQAV01000004.1"/>
</dbReference>
<dbReference type="Proteomes" id="UP000255265">
    <property type="component" value="Unassembled WGS sequence"/>
</dbReference>
<comment type="similarity">
    <text evidence="1">Belongs to the UPF0065 (bug) family.</text>
</comment>
<evidence type="ECO:0000256" key="1">
    <source>
        <dbReference type="ARBA" id="ARBA00006987"/>
    </source>
</evidence>
<proteinExistence type="inferred from homology"/>
<keyword evidence="3" id="KW-0675">Receptor</keyword>
<dbReference type="PIRSF" id="PIRSF017082">
    <property type="entry name" value="YflP"/>
    <property type="match status" value="1"/>
</dbReference>
<dbReference type="Gene3D" id="3.40.190.10">
    <property type="entry name" value="Periplasmic binding protein-like II"/>
    <property type="match status" value="1"/>
</dbReference>
<evidence type="ECO:0000256" key="2">
    <source>
        <dbReference type="SAM" id="SignalP"/>
    </source>
</evidence>
<keyword evidence="4" id="KW-1185">Reference proteome</keyword>
<dbReference type="PROSITE" id="PS51318">
    <property type="entry name" value="TAT"/>
    <property type="match status" value="1"/>
</dbReference>
<accession>A0A370FFB8</accession>